<keyword evidence="5 9" id="KW-0472">Membrane</keyword>
<keyword evidence="12" id="KW-1185">Reference proteome</keyword>
<dbReference type="SUPFAM" id="SSF53822">
    <property type="entry name" value="Periplasmic binding protein-like I"/>
    <property type="match status" value="1"/>
</dbReference>
<dbReference type="Pfam" id="PF01094">
    <property type="entry name" value="ANF_receptor"/>
    <property type="match status" value="1"/>
</dbReference>
<evidence type="ECO:0000256" key="6">
    <source>
        <dbReference type="ARBA" id="ARBA00023170"/>
    </source>
</evidence>
<dbReference type="GO" id="GO:0004965">
    <property type="term" value="F:G protein-coupled GABA receptor activity"/>
    <property type="evidence" value="ECO:0007669"/>
    <property type="project" value="InterPro"/>
</dbReference>
<keyword evidence="8" id="KW-0807">Transducer</keyword>
<feature type="domain" description="Receptor ligand binding region" evidence="10">
    <location>
        <begin position="3"/>
        <end position="149"/>
    </location>
</feature>
<dbReference type="PANTHER" id="PTHR10519:SF46">
    <property type="entry name" value="METABOTROPIC GABA-B RECEPTOR SUBTYPE 3, ISOFORM A"/>
    <property type="match status" value="1"/>
</dbReference>
<dbReference type="PRINTS" id="PR01177">
    <property type="entry name" value="GABAB1RECPTR"/>
</dbReference>
<dbReference type="Proteomes" id="UP001209878">
    <property type="component" value="Unassembled WGS sequence"/>
</dbReference>
<name>A0AAD9PEB3_RIDPI</name>
<dbReference type="PRINTS" id="PR01176">
    <property type="entry name" value="GABABRECEPTR"/>
</dbReference>
<evidence type="ECO:0000256" key="7">
    <source>
        <dbReference type="ARBA" id="ARBA00023180"/>
    </source>
</evidence>
<sequence length="253" mass="28261">MFGSRYVWVLLGMYDDQWWLTESQDIGCTTGQLAEAVAGYWSVNSLSTITAGQRSVSGMTSVDFLRAYGDLHTNVPLSSFARLAYDSVWTVAMTLRATQQQQQHVINDSGATFDNFRYQTDSGRELRNTFLDVMGNLEFMGISGPVSFDGPDRRCISVLEQHQDGQQVPIAFYFPENKSLSFNCVGCKGVIWKDGKIPHDKFTIVPLLMTLDYDAFIIVSSISVAGMALAVFSLGFNLHNRKLKYVCPCVIQK</sequence>
<organism evidence="11 12">
    <name type="scientific">Ridgeia piscesae</name>
    <name type="common">Tubeworm</name>
    <dbReference type="NCBI Taxonomy" id="27915"/>
    <lineage>
        <taxon>Eukaryota</taxon>
        <taxon>Metazoa</taxon>
        <taxon>Spiralia</taxon>
        <taxon>Lophotrochozoa</taxon>
        <taxon>Annelida</taxon>
        <taxon>Polychaeta</taxon>
        <taxon>Sedentaria</taxon>
        <taxon>Canalipalpata</taxon>
        <taxon>Sabellida</taxon>
        <taxon>Siboglinidae</taxon>
        <taxon>Ridgeia</taxon>
    </lineage>
</organism>
<comment type="subcellular location">
    <subcellularLocation>
        <location evidence="1">Membrane</location>
    </subcellularLocation>
</comment>
<evidence type="ECO:0000256" key="8">
    <source>
        <dbReference type="ARBA" id="ARBA00023224"/>
    </source>
</evidence>
<keyword evidence="4" id="KW-0297">G-protein coupled receptor</keyword>
<comment type="caution">
    <text evidence="11">The sequence shown here is derived from an EMBL/GenBank/DDBJ whole genome shotgun (WGS) entry which is preliminary data.</text>
</comment>
<dbReference type="EMBL" id="JAODUO010000019">
    <property type="protein sequence ID" value="KAK2192973.1"/>
    <property type="molecule type" value="Genomic_DNA"/>
</dbReference>
<evidence type="ECO:0000259" key="10">
    <source>
        <dbReference type="Pfam" id="PF01094"/>
    </source>
</evidence>
<evidence type="ECO:0000313" key="12">
    <source>
        <dbReference type="Proteomes" id="UP001209878"/>
    </source>
</evidence>
<evidence type="ECO:0000256" key="5">
    <source>
        <dbReference type="ARBA" id="ARBA00023136"/>
    </source>
</evidence>
<evidence type="ECO:0000256" key="2">
    <source>
        <dbReference type="ARBA" id="ARBA00022692"/>
    </source>
</evidence>
<evidence type="ECO:0000313" key="11">
    <source>
        <dbReference type="EMBL" id="KAK2192973.1"/>
    </source>
</evidence>
<evidence type="ECO:0000256" key="4">
    <source>
        <dbReference type="ARBA" id="ARBA00023040"/>
    </source>
</evidence>
<dbReference type="GO" id="GO:0038039">
    <property type="term" value="C:G protein-coupled receptor heterodimeric complex"/>
    <property type="evidence" value="ECO:0007669"/>
    <property type="project" value="TreeGrafter"/>
</dbReference>
<dbReference type="Gene3D" id="3.40.50.2300">
    <property type="match status" value="1"/>
</dbReference>
<keyword evidence="6" id="KW-0675">Receptor</keyword>
<keyword evidence="2 9" id="KW-0812">Transmembrane</keyword>
<dbReference type="InterPro" id="IPR001828">
    <property type="entry name" value="ANF_lig-bd_rcpt"/>
</dbReference>
<keyword evidence="3 9" id="KW-1133">Transmembrane helix</keyword>
<dbReference type="GO" id="GO:0007214">
    <property type="term" value="P:gamma-aminobutyric acid signaling pathway"/>
    <property type="evidence" value="ECO:0007669"/>
    <property type="project" value="TreeGrafter"/>
</dbReference>
<protein>
    <recommendedName>
        <fullName evidence="10">Receptor ligand binding region domain-containing protein</fullName>
    </recommendedName>
</protein>
<gene>
    <name evidence="11" type="ORF">NP493_19g08000</name>
</gene>
<keyword evidence="7" id="KW-0325">Glycoprotein</keyword>
<reference evidence="11" key="1">
    <citation type="journal article" date="2023" name="Mol. Biol. Evol.">
        <title>Third-Generation Sequencing Reveals the Adaptive Role of the Epigenome in Three Deep-Sea Polychaetes.</title>
        <authorList>
            <person name="Perez M."/>
            <person name="Aroh O."/>
            <person name="Sun Y."/>
            <person name="Lan Y."/>
            <person name="Juniper S.K."/>
            <person name="Young C.R."/>
            <person name="Angers B."/>
            <person name="Qian P.Y."/>
        </authorList>
    </citation>
    <scope>NUCLEOTIDE SEQUENCE</scope>
    <source>
        <strain evidence="11">R07B-5</strain>
    </source>
</reference>
<evidence type="ECO:0000256" key="9">
    <source>
        <dbReference type="SAM" id="Phobius"/>
    </source>
</evidence>
<dbReference type="InterPro" id="IPR028082">
    <property type="entry name" value="Peripla_BP_I"/>
</dbReference>
<evidence type="ECO:0000256" key="1">
    <source>
        <dbReference type="ARBA" id="ARBA00004370"/>
    </source>
</evidence>
<dbReference type="InterPro" id="IPR002455">
    <property type="entry name" value="GPCR3_GABA-B"/>
</dbReference>
<dbReference type="PANTHER" id="PTHR10519">
    <property type="entry name" value="GABA-B RECEPTOR"/>
    <property type="match status" value="1"/>
</dbReference>
<accession>A0AAD9PEB3</accession>
<feature type="transmembrane region" description="Helical" evidence="9">
    <location>
        <begin position="215"/>
        <end position="236"/>
    </location>
</feature>
<proteinExistence type="predicted"/>
<dbReference type="AlphaFoldDB" id="A0AAD9PEB3"/>
<evidence type="ECO:0000256" key="3">
    <source>
        <dbReference type="ARBA" id="ARBA00022989"/>
    </source>
</evidence>